<proteinExistence type="predicted"/>
<protein>
    <submittedName>
        <fullName evidence="3">VanZ like family</fullName>
    </submittedName>
</protein>
<feature type="transmembrane region" description="Helical" evidence="1">
    <location>
        <begin position="116"/>
        <end position="133"/>
    </location>
</feature>
<dbReference type="Proteomes" id="UP000069632">
    <property type="component" value="Unassembled WGS sequence"/>
</dbReference>
<dbReference type="Pfam" id="PF04892">
    <property type="entry name" value="VanZ"/>
    <property type="match status" value="1"/>
</dbReference>
<evidence type="ECO:0000313" key="4">
    <source>
        <dbReference type="Proteomes" id="UP000069632"/>
    </source>
</evidence>
<keyword evidence="1" id="KW-0812">Transmembrane</keyword>
<gene>
    <name evidence="3" type="ORF">ERS672216_01559</name>
</gene>
<keyword evidence="4" id="KW-1185">Reference proteome</keyword>
<dbReference type="InterPro" id="IPR006976">
    <property type="entry name" value="VanZ-like"/>
</dbReference>
<dbReference type="AlphaFoldDB" id="A0A128EK45"/>
<name>A0A128EK45_9BACT</name>
<feature type="transmembrane region" description="Helical" evidence="1">
    <location>
        <begin position="58"/>
        <end position="78"/>
    </location>
</feature>
<dbReference type="InterPro" id="IPR053150">
    <property type="entry name" value="Teicoplanin_resist-assoc"/>
</dbReference>
<dbReference type="PANTHER" id="PTHR36834">
    <property type="entry name" value="MEMBRANE PROTEIN-RELATED"/>
    <property type="match status" value="1"/>
</dbReference>
<feature type="domain" description="VanZ-like" evidence="2">
    <location>
        <begin position="13"/>
        <end position="132"/>
    </location>
</feature>
<feature type="transmembrane region" description="Helical" evidence="1">
    <location>
        <begin position="85"/>
        <end position="104"/>
    </location>
</feature>
<reference evidence="3 4" key="1">
    <citation type="submission" date="2016-02" db="EMBL/GenBank/DDBJ databases">
        <authorList>
            <consortium name="Pathogen Informatics"/>
        </authorList>
    </citation>
    <scope>NUCLEOTIDE SEQUENCE [LARGE SCALE GENOMIC DNA]</scope>
    <source>
        <strain evidence="3 4">RC20</strain>
    </source>
</reference>
<sequence length="146" mass="16791">MKFSVKTGLNLAFLLYLAALLRLAVFRDSFSTSNLFEVGSYNLSLFSDLIEIYKNDKFIFILLFLGNLGWFVPFGAFLKYHGVSFLKCLFYGFCFSLLVETSQFVFKCGVFELDDLVLNCVGVLLGARFVMWLKAHKFKKIQKELI</sequence>
<keyword evidence="1" id="KW-0472">Membrane</keyword>
<dbReference type="EMBL" id="FIZP01000010">
    <property type="protein sequence ID" value="CZE48718.1"/>
    <property type="molecule type" value="Genomic_DNA"/>
</dbReference>
<dbReference type="RefSeq" id="WP_075540434.1">
    <property type="nucleotide sequence ID" value="NZ_CP053844.1"/>
</dbReference>
<evidence type="ECO:0000259" key="2">
    <source>
        <dbReference type="Pfam" id="PF04892"/>
    </source>
</evidence>
<organism evidence="3 4">
    <name type="scientific">Campylobacter geochelonis</name>
    <dbReference type="NCBI Taxonomy" id="1780362"/>
    <lineage>
        <taxon>Bacteria</taxon>
        <taxon>Pseudomonadati</taxon>
        <taxon>Campylobacterota</taxon>
        <taxon>Epsilonproteobacteria</taxon>
        <taxon>Campylobacterales</taxon>
        <taxon>Campylobacteraceae</taxon>
        <taxon>Campylobacter</taxon>
    </lineage>
</organism>
<evidence type="ECO:0000313" key="3">
    <source>
        <dbReference type="EMBL" id="CZE48718.1"/>
    </source>
</evidence>
<accession>A0A128EK45</accession>
<evidence type="ECO:0000256" key="1">
    <source>
        <dbReference type="SAM" id="Phobius"/>
    </source>
</evidence>
<keyword evidence="1" id="KW-1133">Transmembrane helix</keyword>
<dbReference type="PANTHER" id="PTHR36834:SF1">
    <property type="entry name" value="INTEGRAL MEMBRANE PROTEIN"/>
    <property type="match status" value="1"/>
</dbReference>